<dbReference type="Pfam" id="PF02623">
    <property type="entry name" value="FliW"/>
    <property type="match status" value="1"/>
</dbReference>
<dbReference type="PANTHER" id="PTHR39190">
    <property type="entry name" value="FLAGELLAR ASSEMBLY FACTOR FLIW"/>
    <property type="match status" value="1"/>
</dbReference>
<evidence type="ECO:0000313" key="5">
    <source>
        <dbReference type="EMBL" id="PAD22766.1"/>
    </source>
</evidence>
<name>A0A268AF61_9BACI</name>
<sequence>MRSLEMNIETKYFGNMSVDEEKGIRFTKGLPGFQEEKMFVLIDFPDNPLFQILQSTVTAHVAFVVASPYHFREEYSFNLGEQTKEELAITSPNQVKVLSILTLRKPFEKSTINLQAPIVINVDALKGQQVILTDDFSARTPLQTEKARAK</sequence>
<dbReference type="EMBL" id="NPBV01000002">
    <property type="protein sequence ID" value="PAD22766.1"/>
    <property type="molecule type" value="Genomic_DNA"/>
</dbReference>
<dbReference type="Gene3D" id="2.30.290.10">
    <property type="entry name" value="BH3618-like"/>
    <property type="match status" value="1"/>
</dbReference>
<dbReference type="PANTHER" id="PTHR39190:SF1">
    <property type="entry name" value="FLAGELLAR ASSEMBLY FACTOR FLIW"/>
    <property type="match status" value="1"/>
</dbReference>
<dbReference type="HAMAP" id="MF_01185">
    <property type="entry name" value="FliW"/>
    <property type="match status" value="1"/>
</dbReference>
<keyword evidence="1 4" id="KW-0963">Cytoplasm</keyword>
<evidence type="ECO:0000313" key="6">
    <source>
        <dbReference type="Proteomes" id="UP000216013"/>
    </source>
</evidence>
<dbReference type="AlphaFoldDB" id="A0A268AF61"/>
<dbReference type="NCBIfam" id="NF009793">
    <property type="entry name" value="PRK13285.1-1"/>
    <property type="match status" value="1"/>
</dbReference>
<keyword evidence="3 4" id="KW-0810">Translation regulation</keyword>
<protein>
    <recommendedName>
        <fullName evidence="4">Flagellar assembly factor FliW</fullName>
    </recommendedName>
</protein>
<evidence type="ECO:0000256" key="4">
    <source>
        <dbReference type="HAMAP-Rule" id="MF_01185"/>
    </source>
</evidence>
<reference evidence="5 6" key="1">
    <citation type="submission" date="2017-07" db="EMBL/GenBank/DDBJ databases">
        <title>Isolation and whole genome analysis of endospore-forming bacteria from heroin.</title>
        <authorList>
            <person name="Kalinowski J."/>
            <person name="Ahrens B."/>
            <person name="Al-Dilaimi A."/>
            <person name="Winkler A."/>
            <person name="Wibberg D."/>
            <person name="Schleenbecker U."/>
            <person name="Ruckert C."/>
            <person name="Wolfel R."/>
            <person name="Grass G."/>
        </authorList>
    </citation>
    <scope>NUCLEOTIDE SEQUENCE [LARGE SCALE GENOMIC DNA]</scope>
    <source>
        <strain evidence="5 6">7528</strain>
    </source>
</reference>
<dbReference type="OrthoDB" id="9801235at2"/>
<comment type="caution">
    <text evidence="5">The sequence shown here is derived from an EMBL/GenBank/DDBJ whole genome shotgun (WGS) entry which is preliminary data.</text>
</comment>
<dbReference type="GO" id="GO:0044780">
    <property type="term" value="P:bacterial-type flagellum assembly"/>
    <property type="evidence" value="ECO:0007669"/>
    <property type="project" value="UniProtKB-UniRule"/>
</dbReference>
<evidence type="ECO:0000256" key="1">
    <source>
        <dbReference type="ARBA" id="ARBA00022490"/>
    </source>
</evidence>
<evidence type="ECO:0000256" key="3">
    <source>
        <dbReference type="ARBA" id="ARBA00022845"/>
    </source>
</evidence>
<comment type="similarity">
    <text evidence="4">Belongs to the FliW family.</text>
</comment>
<comment type="function">
    <text evidence="4">Acts as an anti-CsrA protein, binds CsrA and prevents it from repressing translation of its target genes, one of which is flagellin. Binds to flagellin and participates in the assembly of the flagellum.</text>
</comment>
<gene>
    <name evidence="4" type="primary">fliW</name>
    <name evidence="5" type="ORF">CHH64_03385</name>
</gene>
<keyword evidence="4" id="KW-0143">Chaperone</keyword>
<dbReference type="InterPro" id="IPR024046">
    <property type="entry name" value="Flagellar_assmbl_FliW_dom_sf"/>
</dbReference>
<dbReference type="SUPFAM" id="SSF141457">
    <property type="entry name" value="BH3618-like"/>
    <property type="match status" value="1"/>
</dbReference>
<dbReference type="InterPro" id="IPR003775">
    <property type="entry name" value="Flagellar_assembly_factor_FliW"/>
</dbReference>
<dbReference type="GO" id="GO:0006417">
    <property type="term" value="P:regulation of translation"/>
    <property type="evidence" value="ECO:0007669"/>
    <property type="project" value="UniProtKB-KW"/>
</dbReference>
<keyword evidence="2 4" id="KW-1005">Bacterial flagellum biogenesis</keyword>
<dbReference type="Proteomes" id="UP000216013">
    <property type="component" value="Unassembled WGS sequence"/>
</dbReference>
<dbReference type="GO" id="GO:0005737">
    <property type="term" value="C:cytoplasm"/>
    <property type="evidence" value="ECO:0007669"/>
    <property type="project" value="UniProtKB-SubCell"/>
</dbReference>
<accession>A0A268AF61</accession>
<comment type="subunit">
    <text evidence="4">Interacts with translational regulator CsrA and flagellin(s).</text>
</comment>
<comment type="subcellular location">
    <subcellularLocation>
        <location evidence="4">Cytoplasm</location>
    </subcellularLocation>
</comment>
<proteinExistence type="inferred from homology"/>
<evidence type="ECO:0000256" key="2">
    <source>
        <dbReference type="ARBA" id="ARBA00022795"/>
    </source>
</evidence>
<organism evidence="5 6">
    <name type="scientific">Terribacillus saccharophilus</name>
    <dbReference type="NCBI Taxonomy" id="361277"/>
    <lineage>
        <taxon>Bacteria</taxon>
        <taxon>Bacillati</taxon>
        <taxon>Bacillota</taxon>
        <taxon>Bacilli</taxon>
        <taxon>Bacillales</taxon>
        <taxon>Bacillaceae</taxon>
        <taxon>Terribacillus</taxon>
    </lineage>
</organism>